<dbReference type="Pfam" id="PF07690">
    <property type="entry name" value="MFS_1"/>
    <property type="match status" value="1"/>
</dbReference>
<evidence type="ECO:0000256" key="3">
    <source>
        <dbReference type="ARBA" id="ARBA00022989"/>
    </source>
</evidence>
<feature type="domain" description="Major facilitator superfamily (MFS) profile" evidence="8">
    <location>
        <begin position="37"/>
        <end position="515"/>
    </location>
</feature>
<evidence type="ECO:0000256" key="5">
    <source>
        <dbReference type="ARBA" id="ARBA00024362"/>
    </source>
</evidence>
<dbReference type="InterPro" id="IPR050382">
    <property type="entry name" value="MFS_Na/Anion_cotransporter"/>
</dbReference>
<comment type="similarity">
    <text evidence="5">Belongs to the major facilitator superfamily. Sodium/anion cotransporter (TC 2.A.1.14) family.</text>
</comment>
<feature type="transmembrane region" description="Helical" evidence="7">
    <location>
        <begin position="425"/>
        <end position="448"/>
    </location>
</feature>
<reference evidence="9" key="1">
    <citation type="journal article" date="2020" name="bioRxiv">
        <title>Comparative genomics of Chlamydomonas.</title>
        <authorList>
            <person name="Craig R.J."/>
            <person name="Hasan A.R."/>
            <person name="Ness R.W."/>
            <person name="Keightley P.D."/>
        </authorList>
    </citation>
    <scope>NUCLEOTIDE SEQUENCE</scope>
    <source>
        <strain evidence="9">CCAP 11/70</strain>
    </source>
</reference>
<feature type="compositionally biased region" description="Pro residues" evidence="6">
    <location>
        <begin position="278"/>
        <end position="288"/>
    </location>
</feature>
<evidence type="ECO:0000256" key="1">
    <source>
        <dbReference type="ARBA" id="ARBA00004141"/>
    </source>
</evidence>
<dbReference type="GO" id="GO:0016020">
    <property type="term" value="C:membrane"/>
    <property type="evidence" value="ECO:0007669"/>
    <property type="project" value="UniProtKB-SubCell"/>
</dbReference>
<sequence>MAGRTGSGGGIGGGGYSLQRGGYRPPAGRRPQAWQVVSAVCAVAMLLCNFHRSVFTALLPLCAHSLALSPGELGLAQSSMLVGYLAGQLPAGHLADEHGGDRVLLVGLALWSLATAATAGAAGLSTAPTLMLPMPGPAGPTGLGLSPALAWLLGARAAMGLASSVIMPAVSAATAQWVPRDRVAATLAAIYAFFNLGGVLGLVVAPQLALRSGWPGAFVTAAAGGVVWALLGSAAVARAGARPQLPGQQTAALLPVAQQEPTALPGAPAAPAPAGSAPQPPPAAPGPAPGADRGAAGGPSTSGRAPDAATVAATRVQVAALCWCHGVIGWGFFVLQAWIPLYLQSLGVADLASAGLLASLPWLAAALTATLAGGLADRLVRGGAWGRLAVRRAMHGVSTLGCAAAVLPLAAGVGGGVGPAALSPAVATLCLVAAVGCYGASFGGFHAYVQDVASADAGKILGLTNTASIAGGIAGNLATGWLLQAGSGYAGVFWVAAGLYVSSWLVFTALLKGEPISLAALR</sequence>
<proteinExistence type="inferred from homology"/>
<evidence type="ECO:0000256" key="7">
    <source>
        <dbReference type="SAM" id="Phobius"/>
    </source>
</evidence>
<dbReference type="Proteomes" id="UP000612055">
    <property type="component" value="Unassembled WGS sequence"/>
</dbReference>
<accession>A0A835XTX7</accession>
<feature type="transmembrane region" description="Helical" evidence="7">
    <location>
        <begin position="103"/>
        <end position="128"/>
    </location>
</feature>
<feature type="transmembrane region" description="Helical" evidence="7">
    <location>
        <begin position="351"/>
        <end position="372"/>
    </location>
</feature>
<evidence type="ECO:0000256" key="6">
    <source>
        <dbReference type="SAM" id="MobiDB-lite"/>
    </source>
</evidence>
<dbReference type="EMBL" id="JAEHOE010000121">
    <property type="protein sequence ID" value="KAG2485869.1"/>
    <property type="molecule type" value="Genomic_DNA"/>
</dbReference>
<dbReference type="InterPro" id="IPR011701">
    <property type="entry name" value="MFS"/>
</dbReference>
<dbReference type="SUPFAM" id="SSF103473">
    <property type="entry name" value="MFS general substrate transporter"/>
    <property type="match status" value="1"/>
</dbReference>
<organism evidence="9 10">
    <name type="scientific">Edaphochlamys debaryana</name>
    <dbReference type="NCBI Taxonomy" id="47281"/>
    <lineage>
        <taxon>Eukaryota</taxon>
        <taxon>Viridiplantae</taxon>
        <taxon>Chlorophyta</taxon>
        <taxon>core chlorophytes</taxon>
        <taxon>Chlorophyceae</taxon>
        <taxon>CS clade</taxon>
        <taxon>Chlamydomonadales</taxon>
        <taxon>Chlamydomonadales incertae sedis</taxon>
        <taxon>Edaphochlamys</taxon>
    </lineage>
</organism>
<keyword evidence="4 7" id="KW-0472">Membrane</keyword>
<feature type="region of interest" description="Disordered" evidence="6">
    <location>
        <begin position="263"/>
        <end position="306"/>
    </location>
</feature>
<evidence type="ECO:0000256" key="2">
    <source>
        <dbReference type="ARBA" id="ARBA00022692"/>
    </source>
</evidence>
<feature type="transmembrane region" description="Helical" evidence="7">
    <location>
        <begin position="148"/>
        <end position="171"/>
    </location>
</feature>
<dbReference type="PROSITE" id="PS50850">
    <property type="entry name" value="MFS"/>
    <property type="match status" value="1"/>
</dbReference>
<feature type="transmembrane region" description="Helical" evidence="7">
    <location>
        <begin position="183"/>
        <end position="205"/>
    </location>
</feature>
<dbReference type="InterPro" id="IPR036259">
    <property type="entry name" value="MFS_trans_sf"/>
</dbReference>
<dbReference type="OrthoDB" id="2985014at2759"/>
<feature type="transmembrane region" description="Helical" evidence="7">
    <location>
        <begin position="393"/>
        <end position="413"/>
    </location>
</feature>
<gene>
    <name evidence="9" type="ORF">HYH03_015452</name>
</gene>
<evidence type="ECO:0000256" key="4">
    <source>
        <dbReference type="ARBA" id="ARBA00023136"/>
    </source>
</evidence>
<keyword evidence="3 7" id="KW-1133">Transmembrane helix</keyword>
<feature type="compositionally biased region" description="Low complexity" evidence="6">
    <location>
        <begin position="263"/>
        <end position="277"/>
    </location>
</feature>
<feature type="transmembrane region" description="Helical" evidence="7">
    <location>
        <begin position="318"/>
        <end position="339"/>
    </location>
</feature>
<evidence type="ECO:0000259" key="8">
    <source>
        <dbReference type="PROSITE" id="PS50850"/>
    </source>
</evidence>
<comment type="caution">
    <text evidence="9">The sequence shown here is derived from an EMBL/GenBank/DDBJ whole genome shotgun (WGS) entry which is preliminary data.</text>
</comment>
<dbReference type="InterPro" id="IPR020846">
    <property type="entry name" value="MFS_dom"/>
</dbReference>
<dbReference type="PANTHER" id="PTHR11662">
    <property type="entry name" value="SOLUTE CARRIER FAMILY 17"/>
    <property type="match status" value="1"/>
</dbReference>
<dbReference type="GO" id="GO:0022857">
    <property type="term" value="F:transmembrane transporter activity"/>
    <property type="evidence" value="ECO:0007669"/>
    <property type="project" value="InterPro"/>
</dbReference>
<comment type="subcellular location">
    <subcellularLocation>
        <location evidence="1">Membrane</location>
        <topology evidence="1">Multi-pass membrane protein</topology>
    </subcellularLocation>
</comment>
<dbReference type="AlphaFoldDB" id="A0A835XTX7"/>
<dbReference type="PANTHER" id="PTHR11662:SF446">
    <property type="entry name" value="SODIUM-DEPENDENT PHOSPHATE TRANSPORT PROTEIN 1, CHLOROPLASTIC"/>
    <property type="match status" value="1"/>
</dbReference>
<protein>
    <recommendedName>
        <fullName evidence="8">Major facilitator superfamily (MFS) profile domain-containing protein</fullName>
    </recommendedName>
</protein>
<dbReference type="Gene3D" id="1.20.1250.20">
    <property type="entry name" value="MFS general substrate transporter like domains"/>
    <property type="match status" value="2"/>
</dbReference>
<keyword evidence="2 7" id="KW-0812">Transmembrane</keyword>
<name>A0A835XTX7_9CHLO</name>
<feature type="transmembrane region" description="Helical" evidence="7">
    <location>
        <begin position="460"/>
        <end position="483"/>
    </location>
</feature>
<feature type="transmembrane region" description="Helical" evidence="7">
    <location>
        <begin position="489"/>
        <end position="511"/>
    </location>
</feature>
<evidence type="ECO:0000313" key="9">
    <source>
        <dbReference type="EMBL" id="KAG2485869.1"/>
    </source>
</evidence>
<evidence type="ECO:0000313" key="10">
    <source>
        <dbReference type="Proteomes" id="UP000612055"/>
    </source>
</evidence>
<keyword evidence="10" id="KW-1185">Reference proteome</keyword>
<feature type="transmembrane region" description="Helical" evidence="7">
    <location>
        <begin position="217"/>
        <end position="237"/>
    </location>
</feature>